<reference evidence="3 4" key="1">
    <citation type="submission" date="2018-02" db="EMBL/GenBank/DDBJ databases">
        <title>Bacteriophage NCPPB3778 and a type I-E CRISPR drive the evolution of the US Biological Select Agent, Rathayibacter toxicus.</title>
        <authorList>
            <person name="Davis E.W.II."/>
            <person name="Tabima J.F."/>
            <person name="Weisberg A.J."/>
            <person name="Lopes L.D."/>
            <person name="Wiseman M.S."/>
            <person name="Wiseman M.S."/>
            <person name="Pupko T."/>
            <person name="Belcher M.S."/>
            <person name="Sechler A.J."/>
            <person name="Tancos M.A."/>
            <person name="Schroeder B.K."/>
            <person name="Murray T.D."/>
            <person name="Luster D.G."/>
            <person name="Schneider W.L."/>
            <person name="Rogers E."/>
            <person name="Andreote F.D."/>
            <person name="Grunwald N.J."/>
            <person name="Putnam M.L."/>
            <person name="Chang J.H."/>
        </authorList>
    </citation>
    <scope>NUCLEOTIDE SEQUENCE [LARGE SCALE GENOMIC DNA]</scope>
    <source>
        <strain evidence="3 4">FH99</strain>
    </source>
</reference>
<dbReference type="InterPro" id="IPR051818">
    <property type="entry name" value="TPP_dependent_decarboxylase"/>
</dbReference>
<dbReference type="Gene3D" id="3.40.50.970">
    <property type="match status" value="1"/>
</dbReference>
<evidence type="ECO:0000256" key="1">
    <source>
        <dbReference type="ARBA" id="ARBA00022793"/>
    </source>
</evidence>
<organism evidence="3 4">
    <name type="scientific">Rathayibacter toxicus</name>
    <dbReference type="NCBI Taxonomy" id="145458"/>
    <lineage>
        <taxon>Bacteria</taxon>
        <taxon>Bacillati</taxon>
        <taxon>Actinomycetota</taxon>
        <taxon>Actinomycetes</taxon>
        <taxon>Micrococcales</taxon>
        <taxon>Microbacteriaceae</taxon>
        <taxon>Rathayibacter</taxon>
    </lineage>
</organism>
<dbReference type="EMBL" id="PSWU01000004">
    <property type="protein sequence ID" value="PPI16210.1"/>
    <property type="molecule type" value="Genomic_DNA"/>
</dbReference>
<accession>A0A2S5Y8G6</accession>
<keyword evidence="2" id="KW-0456">Lyase</keyword>
<protein>
    <submittedName>
        <fullName evidence="3">Uncharacterized protein</fullName>
    </submittedName>
</protein>
<name>A0A2S5Y8G6_9MICO</name>
<dbReference type="GO" id="GO:0016831">
    <property type="term" value="F:carboxy-lyase activity"/>
    <property type="evidence" value="ECO:0007669"/>
    <property type="project" value="UniProtKB-KW"/>
</dbReference>
<gene>
    <name evidence="3" type="ORF">C5C51_02020</name>
</gene>
<evidence type="ECO:0000313" key="4">
    <source>
        <dbReference type="Proteomes" id="UP000237966"/>
    </source>
</evidence>
<evidence type="ECO:0000313" key="3">
    <source>
        <dbReference type="EMBL" id="PPI16210.1"/>
    </source>
</evidence>
<proteinExistence type="predicted"/>
<dbReference type="PANTHER" id="PTHR42818">
    <property type="entry name" value="SULFOPYRUVATE DECARBOXYLASE SUBUNIT ALPHA"/>
    <property type="match status" value="1"/>
</dbReference>
<evidence type="ECO:0000256" key="2">
    <source>
        <dbReference type="ARBA" id="ARBA00023239"/>
    </source>
</evidence>
<dbReference type="AlphaFoldDB" id="A0A2S5Y8G6"/>
<sequence length="170" mass="18199">MNVRIQSPPSALVLGLFADNGFTHATGVPCSLLGGFFFVLESDRSPLRYFASMREDTALGLATGVALGGGRPLVLMQNSGIGYSLNVLTSLTMIYHIGLTMIISWRGHGPDAVEHDIIGKKLTRLLDIFDIGWQVLDANSAKASTVDFLASAADRTRTNALIVTEGFSRA</sequence>
<dbReference type="RefSeq" id="WP_081656878.1">
    <property type="nucleotide sequence ID" value="NZ_CP037977.1"/>
</dbReference>
<dbReference type="PANTHER" id="PTHR42818:SF1">
    <property type="entry name" value="SULFOPYRUVATE DECARBOXYLASE"/>
    <property type="match status" value="1"/>
</dbReference>
<comment type="caution">
    <text evidence="3">The sequence shown here is derived from an EMBL/GenBank/DDBJ whole genome shotgun (WGS) entry which is preliminary data.</text>
</comment>
<dbReference type="OrthoDB" id="9785953at2"/>
<dbReference type="Proteomes" id="UP000237966">
    <property type="component" value="Unassembled WGS sequence"/>
</dbReference>
<dbReference type="GO" id="GO:0000287">
    <property type="term" value="F:magnesium ion binding"/>
    <property type="evidence" value="ECO:0007669"/>
    <property type="project" value="UniProtKB-ARBA"/>
</dbReference>
<dbReference type="SUPFAM" id="SSF52518">
    <property type="entry name" value="Thiamin diphosphate-binding fold (THDP-binding)"/>
    <property type="match status" value="1"/>
</dbReference>
<keyword evidence="1" id="KW-0210">Decarboxylase</keyword>
<dbReference type="InterPro" id="IPR029061">
    <property type="entry name" value="THDP-binding"/>
</dbReference>